<comment type="caution">
    <text evidence="2">The sequence shown here is derived from an EMBL/GenBank/DDBJ whole genome shotgun (WGS) entry which is preliminary data.</text>
</comment>
<dbReference type="AlphaFoldDB" id="A0A6N9T032"/>
<keyword evidence="3" id="KW-1185">Reference proteome</keyword>
<accession>A0A6N9T032</accession>
<name>A0A6N9T032_9HYPH</name>
<dbReference type="InterPro" id="IPR029063">
    <property type="entry name" value="SAM-dependent_MTases_sf"/>
</dbReference>
<dbReference type="Pfam" id="PF08241">
    <property type="entry name" value="Methyltransf_11"/>
    <property type="match status" value="1"/>
</dbReference>
<dbReference type="Proteomes" id="UP000469011">
    <property type="component" value="Unassembled WGS sequence"/>
</dbReference>
<evidence type="ECO:0000313" key="2">
    <source>
        <dbReference type="EMBL" id="NDW03942.1"/>
    </source>
</evidence>
<keyword evidence="2" id="KW-0808">Transferase</keyword>
<organism evidence="2 3">
    <name type="scientific">Jiella pacifica</name>
    <dbReference type="NCBI Taxonomy" id="2696469"/>
    <lineage>
        <taxon>Bacteria</taxon>
        <taxon>Pseudomonadati</taxon>
        <taxon>Pseudomonadota</taxon>
        <taxon>Alphaproteobacteria</taxon>
        <taxon>Hyphomicrobiales</taxon>
        <taxon>Aurantimonadaceae</taxon>
        <taxon>Jiella</taxon>
    </lineage>
</organism>
<keyword evidence="2" id="KW-0489">Methyltransferase</keyword>
<dbReference type="CDD" id="cd02440">
    <property type="entry name" value="AdoMet_MTases"/>
    <property type="match status" value="1"/>
</dbReference>
<reference evidence="2 3" key="1">
    <citation type="submission" date="2020-01" db="EMBL/GenBank/DDBJ databases">
        <title>Jiella pacifica sp. nov.</title>
        <authorList>
            <person name="Xue Z."/>
            <person name="Zhu S."/>
            <person name="Chen J."/>
            <person name="Yang J."/>
        </authorList>
    </citation>
    <scope>NUCLEOTIDE SEQUENCE [LARGE SCALE GENOMIC DNA]</scope>
    <source>
        <strain evidence="2 3">40Bstr34</strain>
    </source>
</reference>
<dbReference type="SUPFAM" id="SSF53335">
    <property type="entry name" value="S-adenosyl-L-methionine-dependent methyltransferases"/>
    <property type="match status" value="1"/>
</dbReference>
<dbReference type="PANTHER" id="PTHR42912:SF80">
    <property type="entry name" value="METHYLTRANSFERASE DOMAIN-CONTAINING PROTEIN"/>
    <property type="match status" value="1"/>
</dbReference>
<evidence type="ECO:0000313" key="3">
    <source>
        <dbReference type="Proteomes" id="UP000469011"/>
    </source>
</evidence>
<evidence type="ECO:0000259" key="1">
    <source>
        <dbReference type="Pfam" id="PF08241"/>
    </source>
</evidence>
<feature type="domain" description="Methyltransferase type 11" evidence="1">
    <location>
        <begin position="61"/>
        <end position="155"/>
    </location>
</feature>
<proteinExistence type="predicted"/>
<dbReference type="GO" id="GO:0008757">
    <property type="term" value="F:S-adenosylmethionine-dependent methyltransferase activity"/>
    <property type="evidence" value="ECO:0007669"/>
    <property type="project" value="InterPro"/>
</dbReference>
<protein>
    <submittedName>
        <fullName evidence="2">Methyltransferase domain-containing protein</fullName>
    </submittedName>
</protein>
<dbReference type="GO" id="GO:0032259">
    <property type="term" value="P:methylation"/>
    <property type="evidence" value="ECO:0007669"/>
    <property type="project" value="UniProtKB-KW"/>
</dbReference>
<dbReference type="Gene3D" id="3.40.50.150">
    <property type="entry name" value="Vaccinia Virus protein VP39"/>
    <property type="match status" value="1"/>
</dbReference>
<gene>
    <name evidence="2" type="ORF">GTK09_05815</name>
</gene>
<sequence>MSAGTGGANYGLRDEIREFWSERAETFDQFPGHEIFTEQERRAWHALFERHLGEAGGRSALDLASGTGVVSHLLDDLGFDVTGLDWSEAMLERAASKAASRGRRITFRLGDAERILETDGSIDVVVTRHLVWTLVDPKIAFSEWLRVLKPGGTLLVIDGDFVSQGPLERLIARLERLVQRRGGAPGPALPGDLAERHRSILSRVHFKDGARADEVARMLTEAGFADVVIDRRLGPIHRAQARAMPLVKGLARQIQHRYAIRAAKPGG</sequence>
<dbReference type="RefSeq" id="WP_163461817.1">
    <property type="nucleotide sequence ID" value="NZ_JAAAMG010000003.1"/>
</dbReference>
<dbReference type="PANTHER" id="PTHR42912">
    <property type="entry name" value="METHYLTRANSFERASE"/>
    <property type="match status" value="1"/>
</dbReference>
<dbReference type="InterPro" id="IPR013216">
    <property type="entry name" value="Methyltransf_11"/>
</dbReference>
<dbReference type="EMBL" id="JAAAMG010000003">
    <property type="protein sequence ID" value="NDW03942.1"/>
    <property type="molecule type" value="Genomic_DNA"/>
</dbReference>
<dbReference type="InterPro" id="IPR050508">
    <property type="entry name" value="Methyltransf_Superfamily"/>
</dbReference>